<evidence type="ECO:0000256" key="3">
    <source>
        <dbReference type="ARBA" id="ARBA00007316"/>
    </source>
</evidence>
<dbReference type="SUPFAM" id="SSF52540">
    <property type="entry name" value="P-loop containing nucleoside triphosphate hydrolases"/>
    <property type="match status" value="1"/>
</dbReference>
<dbReference type="NCBIfam" id="TIGR01007">
    <property type="entry name" value="eps_fam"/>
    <property type="match status" value="1"/>
</dbReference>
<feature type="domain" description="AAA" evidence="20">
    <location>
        <begin position="513"/>
        <end position="655"/>
    </location>
</feature>
<feature type="domain" description="Tyrosine-protein kinase G-rich" evidence="21">
    <location>
        <begin position="370"/>
        <end position="448"/>
    </location>
</feature>
<dbReference type="Pfam" id="PF13807">
    <property type="entry name" value="GNVR"/>
    <property type="match status" value="1"/>
</dbReference>
<evidence type="ECO:0000313" key="23">
    <source>
        <dbReference type="Proteomes" id="UP000667802"/>
    </source>
</evidence>
<evidence type="ECO:0000313" key="22">
    <source>
        <dbReference type="EMBL" id="MDR9893585.1"/>
    </source>
</evidence>
<evidence type="ECO:0000256" key="1">
    <source>
        <dbReference type="ARBA" id="ARBA00004429"/>
    </source>
</evidence>
<evidence type="ECO:0000256" key="9">
    <source>
        <dbReference type="ARBA" id="ARBA00022692"/>
    </source>
</evidence>
<dbReference type="EMBL" id="JAALHA020000001">
    <property type="protein sequence ID" value="MDR9893585.1"/>
    <property type="molecule type" value="Genomic_DNA"/>
</dbReference>
<dbReference type="Gene3D" id="3.40.50.300">
    <property type="entry name" value="P-loop containing nucleotide triphosphate hydrolases"/>
    <property type="match status" value="1"/>
</dbReference>
<dbReference type="EC" id="2.7.10.2" evidence="5"/>
<sequence length="722" mass="79234">MEKGFSSILAVLKRRSIPAAATFVAVIGGAIAYLTITPHRYEASARLMLDDKRVSVSDLGRDLTQASSATPVGVSPLANQAELIKSQRVLERARQILAAHGQTEVLKGTLTTDDLSKDLKVKIVPATNILELSYQNKDPKLAAQVLNAVSQAMVEDNIRTISSEATKIRQFLQTEVPKARGQLLDAEAQENRYRQQSGLVSFEEQSKSLVESLAYVENQQRALESQLQQARSQSASLRQITDSKGINRAYATVRGGQDEQLKALRSKLIEVQTKLIEARMRFKDDSPPVKNLLDQQQSLRALYTQNLERVSPGNRAISSNSVADDDISQDLTSKLILNETERTALEKKLKLMKSEAANLRDRLAQLPIKQQPLTALTRHREEATASLKFLQSKLEEARITEAQKVSNVQVIERAKQPASPSSPKRLVVLTLASTFGAVLAAGVVLLLEMMDNTLRDASETEELVKLPVLGVLPKLPAKTLVLKQANQFLDNVGLVEPYRSLFKTLEFRSNTLRVIVVSSTISGEGKSIVASHLAAVSAMLSWRTLIIDADLRRPVQHSLFNLNPKAGLTDVIEGSKSLEEAVQPTNVENLDVLPSGKLHGRPSQFLESVGMKSLIEEASQEYDLVIIDTPPISACADAATLSRQSDGLLVVTRPTVTVKEMLTKCVSELTKNRIPVLGVVVNGMTSTTENYYRYPVNGYPPRNNLIGLGGSAKESFNVIRTK</sequence>
<comment type="similarity">
    <text evidence="2">Belongs to the CpsC/CapA family.</text>
</comment>
<keyword evidence="11" id="KW-0418">Kinase</keyword>
<dbReference type="Pfam" id="PF02706">
    <property type="entry name" value="Wzz"/>
    <property type="match status" value="1"/>
</dbReference>
<keyword evidence="7" id="KW-0997">Cell inner membrane</keyword>
<evidence type="ECO:0000256" key="14">
    <source>
        <dbReference type="ARBA" id="ARBA00023136"/>
    </source>
</evidence>
<dbReference type="InterPro" id="IPR005702">
    <property type="entry name" value="Wzc-like_C"/>
</dbReference>
<keyword evidence="12" id="KW-0067">ATP-binding</keyword>
<evidence type="ECO:0000259" key="20">
    <source>
        <dbReference type="Pfam" id="PF13614"/>
    </source>
</evidence>
<evidence type="ECO:0000256" key="15">
    <source>
        <dbReference type="ARBA" id="ARBA00023137"/>
    </source>
</evidence>
<keyword evidence="23" id="KW-1185">Reference proteome</keyword>
<evidence type="ECO:0000256" key="17">
    <source>
        <dbReference type="SAM" id="Coils"/>
    </source>
</evidence>
<proteinExistence type="inferred from homology"/>
<evidence type="ECO:0000256" key="8">
    <source>
        <dbReference type="ARBA" id="ARBA00022679"/>
    </source>
</evidence>
<keyword evidence="15" id="KW-0829">Tyrosine-protein kinase</keyword>
<evidence type="ECO:0000259" key="21">
    <source>
        <dbReference type="Pfam" id="PF13807"/>
    </source>
</evidence>
<name>A0AAP5M5Y1_9CYAN</name>
<comment type="subcellular location">
    <subcellularLocation>
        <location evidence="1">Cell inner membrane</location>
        <topology evidence="1">Multi-pass membrane protein</topology>
    </subcellularLocation>
</comment>
<comment type="similarity">
    <text evidence="4">Belongs to the etk/wzc family.</text>
</comment>
<reference evidence="23" key="1">
    <citation type="journal article" date="2021" name="Science">
        <title>Hunting the eagle killer: A cyanobacterial neurotoxin causes vacuolar myelinopathy.</title>
        <authorList>
            <person name="Breinlinger S."/>
            <person name="Phillips T.J."/>
            <person name="Haram B.N."/>
            <person name="Mares J."/>
            <person name="Martinez Yerena J.A."/>
            <person name="Hrouzek P."/>
            <person name="Sobotka R."/>
            <person name="Henderson W.M."/>
            <person name="Schmieder P."/>
            <person name="Williams S.M."/>
            <person name="Lauderdale J.D."/>
            <person name="Wilde H.D."/>
            <person name="Gerrin W."/>
            <person name="Kust A."/>
            <person name="Washington J.W."/>
            <person name="Wagner C."/>
            <person name="Geier B."/>
            <person name="Liebeke M."/>
            <person name="Enke H."/>
            <person name="Niedermeyer T.H.J."/>
            <person name="Wilde S.B."/>
        </authorList>
    </citation>
    <scope>NUCLEOTIDE SEQUENCE [LARGE SCALE GENOMIC DNA]</scope>
    <source>
        <strain evidence="23">Thurmond2011</strain>
    </source>
</reference>
<dbReference type="InterPro" id="IPR003856">
    <property type="entry name" value="LPS_length_determ_N"/>
</dbReference>
<evidence type="ECO:0000256" key="4">
    <source>
        <dbReference type="ARBA" id="ARBA00008883"/>
    </source>
</evidence>
<organism evidence="22 23">
    <name type="scientific">Aetokthonos hydrillicola Thurmond2011</name>
    <dbReference type="NCBI Taxonomy" id="2712845"/>
    <lineage>
        <taxon>Bacteria</taxon>
        <taxon>Bacillati</taxon>
        <taxon>Cyanobacteriota</taxon>
        <taxon>Cyanophyceae</taxon>
        <taxon>Nostocales</taxon>
        <taxon>Hapalosiphonaceae</taxon>
        <taxon>Aetokthonos</taxon>
    </lineage>
</organism>
<feature type="transmembrane region" description="Helical" evidence="18">
    <location>
        <begin position="16"/>
        <end position="36"/>
    </location>
</feature>
<comment type="caution">
    <text evidence="22">The sequence shown here is derived from an EMBL/GenBank/DDBJ whole genome shotgun (WGS) entry which is preliminary data.</text>
</comment>
<feature type="coiled-coil region" evidence="17">
    <location>
        <begin position="213"/>
        <end position="281"/>
    </location>
</feature>
<dbReference type="InterPro" id="IPR025669">
    <property type="entry name" value="AAA_dom"/>
</dbReference>
<protein>
    <recommendedName>
        <fullName evidence="5">non-specific protein-tyrosine kinase</fullName>
        <ecNumber evidence="5">2.7.10.2</ecNumber>
    </recommendedName>
</protein>
<comment type="similarity">
    <text evidence="3">Belongs to the CpsD/CapB family.</text>
</comment>
<evidence type="ECO:0000256" key="16">
    <source>
        <dbReference type="ARBA" id="ARBA00051245"/>
    </source>
</evidence>
<dbReference type="Pfam" id="PF13614">
    <property type="entry name" value="AAA_31"/>
    <property type="match status" value="1"/>
</dbReference>
<keyword evidence="14 18" id="KW-0472">Membrane</keyword>
<comment type="catalytic activity">
    <reaction evidence="16">
        <text>L-tyrosyl-[protein] + ATP = O-phospho-L-tyrosyl-[protein] + ADP + H(+)</text>
        <dbReference type="Rhea" id="RHEA:10596"/>
        <dbReference type="Rhea" id="RHEA-COMP:10136"/>
        <dbReference type="Rhea" id="RHEA-COMP:20101"/>
        <dbReference type="ChEBI" id="CHEBI:15378"/>
        <dbReference type="ChEBI" id="CHEBI:30616"/>
        <dbReference type="ChEBI" id="CHEBI:46858"/>
        <dbReference type="ChEBI" id="CHEBI:61978"/>
        <dbReference type="ChEBI" id="CHEBI:456216"/>
        <dbReference type="EC" id="2.7.10.2"/>
    </reaction>
</comment>
<evidence type="ECO:0000256" key="11">
    <source>
        <dbReference type="ARBA" id="ARBA00022777"/>
    </source>
</evidence>
<keyword evidence="6" id="KW-1003">Cell membrane</keyword>
<feature type="transmembrane region" description="Helical" evidence="18">
    <location>
        <begin position="426"/>
        <end position="447"/>
    </location>
</feature>
<dbReference type="PANTHER" id="PTHR32309:SF13">
    <property type="entry name" value="FERRIC ENTEROBACTIN TRANSPORT PROTEIN FEPE"/>
    <property type="match status" value="1"/>
</dbReference>
<dbReference type="RefSeq" id="WP_208339777.1">
    <property type="nucleotide sequence ID" value="NZ_CAWQFN010000570.1"/>
</dbReference>
<evidence type="ECO:0000256" key="6">
    <source>
        <dbReference type="ARBA" id="ARBA00022475"/>
    </source>
</evidence>
<keyword evidence="10" id="KW-0547">Nucleotide-binding</keyword>
<keyword evidence="13 18" id="KW-1133">Transmembrane helix</keyword>
<keyword evidence="17" id="KW-0175">Coiled coil</keyword>
<evidence type="ECO:0000256" key="2">
    <source>
        <dbReference type="ARBA" id="ARBA00006683"/>
    </source>
</evidence>
<evidence type="ECO:0000256" key="18">
    <source>
        <dbReference type="SAM" id="Phobius"/>
    </source>
</evidence>
<dbReference type="PANTHER" id="PTHR32309">
    <property type="entry name" value="TYROSINE-PROTEIN KINASE"/>
    <property type="match status" value="1"/>
</dbReference>
<dbReference type="GO" id="GO:0004715">
    <property type="term" value="F:non-membrane spanning protein tyrosine kinase activity"/>
    <property type="evidence" value="ECO:0007669"/>
    <property type="project" value="UniProtKB-EC"/>
</dbReference>
<dbReference type="InterPro" id="IPR027417">
    <property type="entry name" value="P-loop_NTPase"/>
</dbReference>
<evidence type="ECO:0000256" key="10">
    <source>
        <dbReference type="ARBA" id="ARBA00022741"/>
    </source>
</evidence>
<feature type="domain" description="Polysaccharide chain length determinant N-terminal" evidence="19">
    <location>
        <begin position="7"/>
        <end position="94"/>
    </location>
</feature>
<dbReference type="Proteomes" id="UP000667802">
    <property type="component" value="Unassembled WGS sequence"/>
</dbReference>
<evidence type="ECO:0000256" key="7">
    <source>
        <dbReference type="ARBA" id="ARBA00022519"/>
    </source>
</evidence>
<evidence type="ECO:0000256" key="5">
    <source>
        <dbReference type="ARBA" id="ARBA00011903"/>
    </source>
</evidence>
<keyword evidence="9 18" id="KW-0812">Transmembrane</keyword>
<dbReference type="GO" id="GO:0005886">
    <property type="term" value="C:plasma membrane"/>
    <property type="evidence" value="ECO:0007669"/>
    <property type="project" value="UniProtKB-SubCell"/>
</dbReference>
<keyword evidence="8 22" id="KW-0808">Transferase</keyword>
<dbReference type="GO" id="GO:0005524">
    <property type="term" value="F:ATP binding"/>
    <property type="evidence" value="ECO:0007669"/>
    <property type="project" value="UniProtKB-KW"/>
</dbReference>
<accession>A0AAP5M5Y1</accession>
<dbReference type="InterPro" id="IPR050445">
    <property type="entry name" value="Bact_polysacc_biosynth/exp"/>
</dbReference>
<evidence type="ECO:0000256" key="13">
    <source>
        <dbReference type="ARBA" id="ARBA00022989"/>
    </source>
</evidence>
<evidence type="ECO:0000259" key="19">
    <source>
        <dbReference type="Pfam" id="PF02706"/>
    </source>
</evidence>
<dbReference type="AlphaFoldDB" id="A0AAP5M5Y1"/>
<feature type="coiled-coil region" evidence="17">
    <location>
        <begin position="342"/>
        <end position="400"/>
    </location>
</feature>
<dbReference type="CDD" id="cd05387">
    <property type="entry name" value="BY-kinase"/>
    <property type="match status" value="1"/>
</dbReference>
<dbReference type="InterPro" id="IPR032807">
    <property type="entry name" value="GNVR"/>
</dbReference>
<gene>
    <name evidence="22" type="ORF">G7B40_003170</name>
</gene>
<evidence type="ECO:0000256" key="12">
    <source>
        <dbReference type="ARBA" id="ARBA00022840"/>
    </source>
</evidence>